<accession>A0ABU8UY97</accession>
<keyword evidence="3" id="KW-1185">Reference proteome</keyword>
<keyword evidence="1" id="KW-0732">Signal</keyword>
<evidence type="ECO:0000313" key="3">
    <source>
        <dbReference type="Proteomes" id="UP001224516"/>
    </source>
</evidence>
<dbReference type="Pfam" id="PF06551">
    <property type="entry name" value="DUF1120"/>
    <property type="match status" value="1"/>
</dbReference>
<evidence type="ECO:0000256" key="1">
    <source>
        <dbReference type="SAM" id="SignalP"/>
    </source>
</evidence>
<evidence type="ECO:0000313" key="2">
    <source>
        <dbReference type="EMBL" id="MEJ8673834.1"/>
    </source>
</evidence>
<organism evidence="2 3">
    <name type="scientific">Chromobacterium amazonense</name>
    <dbReference type="NCBI Taxonomy" id="1382803"/>
    <lineage>
        <taxon>Bacteria</taxon>
        <taxon>Pseudomonadati</taxon>
        <taxon>Pseudomonadota</taxon>
        <taxon>Betaproteobacteria</taxon>
        <taxon>Neisseriales</taxon>
        <taxon>Chromobacteriaceae</taxon>
        <taxon>Chromobacterium</taxon>
    </lineage>
</organism>
<gene>
    <name evidence="2" type="ORF">QCL97_003775</name>
</gene>
<reference evidence="2 3" key="1">
    <citation type="submission" date="2023-12" db="EMBL/GenBank/DDBJ databases">
        <title>Evaluation and characterization of a potential secondary metabolite violacein from indigenous Chromobacterium amazonense SAM215.</title>
        <authorList>
            <person name="Tarafdar M.R."/>
            <person name="Abedin S.M."/>
            <person name="Atiqua A."/>
            <person name="Saha A."/>
            <person name="Khan S.N."/>
        </authorList>
    </citation>
    <scope>NUCLEOTIDE SEQUENCE [LARGE SCALE GENOMIC DNA]</scope>
    <source>
        <strain evidence="2 3">SAM215</strain>
    </source>
</reference>
<name>A0ABU8UY97_9NEIS</name>
<feature type="chain" id="PRO_5045727252" evidence="1">
    <location>
        <begin position="22"/>
        <end position="213"/>
    </location>
</feature>
<dbReference type="RefSeq" id="WP_307912088.1">
    <property type="nucleotide sequence ID" value="NZ_JAVFJF020000004.1"/>
</dbReference>
<sequence length="213" mass="22902">MKHFKTAALVCALGFSAAAQADTAEWTLQGVITPAACGMVMSGNGVHDFGTVAASALKEGEYHRLDTKNNKINIDCNGASTRAAVKFLSERGTSMNASQASFGLGLHGDKKIGYGQHNVNREVQVKFTPQSDFAEGKLLESKDKVKWSLVNSTVRTPNVNNDHYLTVANEQGAPASFTQMTMTLNSTALISGDLVVEKEVPFRNVTTISLEYL</sequence>
<dbReference type="EMBL" id="JAVFJF020000004">
    <property type="protein sequence ID" value="MEJ8673834.1"/>
    <property type="molecule type" value="Genomic_DNA"/>
</dbReference>
<comment type="caution">
    <text evidence="2">The sequence shown here is derived from an EMBL/GenBank/DDBJ whole genome shotgun (WGS) entry which is preliminary data.</text>
</comment>
<dbReference type="InterPro" id="IPR010546">
    <property type="entry name" value="DUF1120"/>
</dbReference>
<proteinExistence type="predicted"/>
<dbReference type="Proteomes" id="UP001224516">
    <property type="component" value="Unassembled WGS sequence"/>
</dbReference>
<protein>
    <submittedName>
        <fullName evidence="2">DUF1120 domain-containing protein</fullName>
    </submittedName>
</protein>
<feature type="signal peptide" evidence="1">
    <location>
        <begin position="1"/>
        <end position="21"/>
    </location>
</feature>